<sequence length="165" mass="18544">NIEPASPPRVPRDSTFSASNDPVKDFIDEEAEEESDSDNELGYISGNGDGDEEDIEDADDEGLNDIIATEYKEKPVDNEKRNELHQKWLEQQDAMGTDNLLQKLRCGSVLGDASLTMHENKKHESSDEDETEEDSDCENLPSKPGHISTRKAKEIILQMYSEKDD</sequence>
<feature type="compositionally biased region" description="Acidic residues" evidence="1">
    <location>
        <begin position="49"/>
        <end position="63"/>
    </location>
</feature>
<dbReference type="PANTHER" id="PTHR36005:SF1">
    <property type="entry name" value="DNA LIGASE-LIKE PROTEIN"/>
    <property type="match status" value="1"/>
</dbReference>
<feature type="compositionally biased region" description="Acidic residues" evidence="1">
    <location>
        <begin position="27"/>
        <end position="39"/>
    </location>
</feature>
<feature type="non-terminal residue" evidence="2">
    <location>
        <position position="1"/>
    </location>
</feature>
<dbReference type="AlphaFoldDB" id="S8BWX3"/>
<organism evidence="2 3">
    <name type="scientific">Genlisea aurea</name>
    <dbReference type="NCBI Taxonomy" id="192259"/>
    <lineage>
        <taxon>Eukaryota</taxon>
        <taxon>Viridiplantae</taxon>
        <taxon>Streptophyta</taxon>
        <taxon>Embryophyta</taxon>
        <taxon>Tracheophyta</taxon>
        <taxon>Spermatophyta</taxon>
        <taxon>Magnoliopsida</taxon>
        <taxon>eudicotyledons</taxon>
        <taxon>Gunneridae</taxon>
        <taxon>Pentapetalae</taxon>
        <taxon>asterids</taxon>
        <taxon>lamiids</taxon>
        <taxon>Lamiales</taxon>
        <taxon>Lentibulariaceae</taxon>
        <taxon>Genlisea</taxon>
    </lineage>
</organism>
<accession>S8BWX3</accession>
<feature type="non-terminal residue" evidence="2">
    <location>
        <position position="165"/>
    </location>
</feature>
<feature type="compositionally biased region" description="Acidic residues" evidence="1">
    <location>
        <begin position="126"/>
        <end position="137"/>
    </location>
</feature>
<name>S8BWX3_9LAMI</name>
<comment type="caution">
    <text evidence="2">The sequence shown here is derived from an EMBL/GenBank/DDBJ whole genome shotgun (WGS) entry which is preliminary data.</text>
</comment>
<evidence type="ECO:0000313" key="2">
    <source>
        <dbReference type="EMBL" id="EPS59115.1"/>
    </source>
</evidence>
<dbReference type="PANTHER" id="PTHR36005">
    <property type="entry name" value="DNA LIGASE-LIKE PROTEIN"/>
    <property type="match status" value="1"/>
</dbReference>
<dbReference type="EMBL" id="AUSU01008628">
    <property type="protein sequence ID" value="EPS59115.1"/>
    <property type="molecule type" value="Genomic_DNA"/>
</dbReference>
<gene>
    <name evidence="2" type="ORF">M569_15696</name>
</gene>
<evidence type="ECO:0000256" key="1">
    <source>
        <dbReference type="SAM" id="MobiDB-lite"/>
    </source>
</evidence>
<keyword evidence="3" id="KW-1185">Reference proteome</keyword>
<feature type="region of interest" description="Disordered" evidence="1">
    <location>
        <begin position="113"/>
        <end position="152"/>
    </location>
</feature>
<dbReference type="OrthoDB" id="1919305at2759"/>
<dbReference type="Proteomes" id="UP000015453">
    <property type="component" value="Unassembled WGS sequence"/>
</dbReference>
<protein>
    <submittedName>
        <fullName evidence="2">Uncharacterized protein</fullName>
    </submittedName>
</protein>
<reference evidence="2 3" key="1">
    <citation type="journal article" date="2013" name="BMC Genomics">
        <title>The miniature genome of a carnivorous plant Genlisea aurea contains a low number of genes and short non-coding sequences.</title>
        <authorList>
            <person name="Leushkin E.V."/>
            <person name="Sutormin R.A."/>
            <person name="Nabieva E.R."/>
            <person name="Penin A.A."/>
            <person name="Kondrashov A.S."/>
            <person name="Logacheva M.D."/>
        </authorList>
    </citation>
    <scope>NUCLEOTIDE SEQUENCE [LARGE SCALE GENOMIC DNA]</scope>
</reference>
<proteinExistence type="predicted"/>
<evidence type="ECO:0000313" key="3">
    <source>
        <dbReference type="Proteomes" id="UP000015453"/>
    </source>
</evidence>
<feature type="region of interest" description="Disordered" evidence="1">
    <location>
        <begin position="1"/>
        <end position="65"/>
    </location>
</feature>